<evidence type="ECO:0000313" key="3">
    <source>
        <dbReference type="WBParaSite" id="HPBE_0000202401-mRNA-1"/>
    </source>
</evidence>
<accession>A0A183F782</accession>
<evidence type="ECO:0000313" key="1">
    <source>
        <dbReference type="EMBL" id="VDO22693.1"/>
    </source>
</evidence>
<dbReference type="AlphaFoldDB" id="A0A183F782"/>
<name>A0A183F782_HELPZ</name>
<accession>A0A3P7UQD0</accession>
<proteinExistence type="predicted"/>
<sequence>MREGSSIDFSRAVTDSHNCRRNLEEGCRNENETKREAARLELGITVPGRRKIEKQSWLCTDEVKEKVREKKRLCHAFLSDKTAEKWCLYQEAKKSAKRAVAVARVTHYDDVN</sequence>
<dbReference type="Proteomes" id="UP000050761">
    <property type="component" value="Unassembled WGS sequence"/>
</dbReference>
<reference evidence="3" key="2">
    <citation type="submission" date="2019-09" db="UniProtKB">
        <authorList>
            <consortium name="WormBaseParasite"/>
        </authorList>
    </citation>
    <scope>IDENTIFICATION</scope>
</reference>
<evidence type="ECO:0000313" key="2">
    <source>
        <dbReference type="Proteomes" id="UP000050761"/>
    </source>
</evidence>
<organism evidence="2 3">
    <name type="scientific">Heligmosomoides polygyrus</name>
    <name type="common">Parasitic roundworm</name>
    <dbReference type="NCBI Taxonomy" id="6339"/>
    <lineage>
        <taxon>Eukaryota</taxon>
        <taxon>Metazoa</taxon>
        <taxon>Ecdysozoa</taxon>
        <taxon>Nematoda</taxon>
        <taxon>Chromadorea</taxon>
        <taxon>Rhabditida</taxon>
        <taxon>Rhabditina</taxon>
        <taxon>Rhabditomorpha</taxon>
        <taxon>Strongyloidea</taxon>
        <taxon>Heligmosomidae</taxon>
        <taxon>Heligmosomoides</taxon>
    </lineage>
</organism>
<dbReference type="EMBL" id="UZAH01002665">
    <property type="protein sequence ID" value="VDO22693.1"/>
    <property type="molecule type" value="Genomic_DNA"/>
</dbReference>
<protein>
    <submittedName>
        <fullName evidence="1 3">Uncharacterized protein</fullName>
    </submittedName>
</protein>
<reference evidence="1 2" key="1">
    <citation type="submission" date="2018-11" db="EMBL/GenBank/DDBJ databases">
        <authorList>
            <consortium name="Pathogen Informatics"/>
        </authorList>
    </citation>
    <scope>NUCLEOTIDE SEQUENCE [LARGE SCALE GENOMIC DNA]</scope>
</reference>
<dbReference type="WBParaSite" id="HPBE_0000202401-mRNA-1">
    <property type="protein sequence ID" value="HPBE_0000202401-mRNA-1"/>
    <property type="gene ID" value="HPBE_0000202401"/>
</dbReference>
<gene>
    <name evidence="1" type="ORF">HPBE_LOCUS2024</name>
</gene>
<dbReference type="OrthoDB" id="418748at2759"/>
<keyword evidence="2" id="KW-1185">Reference proteome</keyword>